<dbReference type="AlphaFoldDB" id="A0A964RS70"/>
<name>A0A964RS70_9CLOT</name>
<dbReference type="Proteomes" id="UP000656077">
    <property type="component" value="Unassembled WGS sequence"/>
</dbReference>
<dbReference type="RefSeq" id="WP_160361430.1">
    <property type="nucleotide sequence ID" value="NZ_WSRQ01000081.1"/>
</dbReference>
<gene>
    <name evidence="1" type="ORF">GKZ28_25205</name>
</gene>
<evidence type="ECO:0000313" key="1">
    <source>
        <dbReference type="EMBL" id="MVX66959.1"/>
    </source>
</evidence>
<comment type="caution">
    <text evidence="1">The sequence shown here is derived from an EMBL/GenBank/DDBJ whole genome shotgun (WGS) entry which is preliminary data.</text>
</comment>
<reference evidence="1" key="1">
    <citation type="submission" date="2019-12" db="EMBL/GenBank/DDBJ databases">
        <title>Microbes associate with the intestines of laboratory mice.</title>
        <authorList>
            <person name="Navarre W."/>
            <person name="Wong E."/>
        </authorList>
    </citation>
    <scope>NUCLEOTIDE SEQUENCE</scope>
    <source>
        <strain evidence="1">NM79_F5</strain>
    </source>
</reference>
<organism evidence="1 2">
    <name type="scientific">Clostridium chromiireducens</name>
    <dbReference type="NCBI Taxonomy" id="225345"/>
    <lineage>
        <taxon>Bacteria</taxon>
        <taxon>Bacillati</taxon>
        <taxon>Bacillota</taxon>
        <taxon>Clostridia</taxon>
        <taxon>Eubacteriales</taxon>
        <taxon>Clostridiaceae</taxon>
        <taxon>Clostridium</taxon>
    </lineage>
</organism>
<protein>
    <submittedName>
        <fullName evidence="1">DNA-binding response regulator</fullName>
    </submittedName>
</protein>
<keyword evidence="1" id="KW-0238">DNA-binding</keyword>
<evidence type="ECO:0000313" key="2">
    <source>
        <dbReference type="Proteomes" id="UP000656077"/>
    </source>
</evidence>
<dbReference type="GO" id="GO:0003677">
    <property type="term" value="F:DNA binding"/>
    <property type="evidence" value="ECO:0007669"/>
    <property type="project" value="UniProtKB-KW"/>
</dbReference>
<proteinExistence type="predicted"/>
<accession>A0A964RS70</accession>
<sequence>MLNAIRKLTEDIEYNIDPKFKDEAVKNISILHEGDDGFIAIAAKKDKEYVQYHYKVNDLTYNIGKAISLDANIYMTPNSFFMPKRKIENIRKLNALYIDIDYYNIENLKTYDHERILAILENDYFGQDVPEPSFVIYTGRGLAVYWLIEPVPIKVLPLWNSIQKFFVDKLKDMGADSKSIDGARIMRLAGSINDKTGQRSKLYMYDENLVYTLRDIQNDYLPQLTPYINNPAYKGRGRKAKVVNFYTLYSLHYARLNDILKLQELRSGYCRNNDGSLSEEGQRELMCFLYRYWYCCYCNDTKQALLNTLEFNQGLKKPLPNTEVEKITEQAEKAYREWLLDSPNGVYKRGGYNYKNETLISILNITEDEMRVLTTIINPSEKLRRQLVKEKEERRNENGLTKREQQKQDTIKAVTELYNKGYKQVEIVKELSLTKGRVSQIVKELKQKV</sequence>
<dbReference type="EMBL" id="WSRQ01000081">
    <property type="protein sequence ID" value="MVX66959.1"/>
    <property type="molecule type" value="Genomic_DNA"/>
</dbReference>